<keyword evidence="5" id="KW-1185">Reference proteome</keyword>
<accession>A0A0C2G4E8</accession>
<dbReference type="Proteomes" id="UP000054047">
    <property type="component" value="Unassembled WGS sequence"/>
</dbReference>
<dbReference type="AlphaFoldDB" id="A0A0C2G4E8"/>
<dbReference type="OrthoDB" id="5786116at2759"/>
<dbReference type="InterPro" id="IPR000859">
    <property type="entry name" value="CUB_dom"/>
</dbReference>
<evidence type="ECO:0000313" key="4">
    <source>
        <dbReference type="EMBL" id="KIH51916.1"/>
    </source>
</evidence>
<dbReference type="PANTHER" id="PTHR10127">
    <property type="entry name" value="DISCOIDIN, CUB, EGF, LAMININ , AND ZINC METALLOPROTEASE DOMAIN CONTAINING"/>
    <property type="match status" value="1"/>
</dbReference>
<sequence>MPARTIPGSDGPTVLPIHEINRDANLSEFMYQSDMVLTLAQVEQIGRDSATGREKRQAYRDMYYPNTIWDKTLPTESEFSKEKVAIPTWVGASRNGRATMIARQSDYQETMGSDMVAFYDVSMMNEHYNCKVRCNTGNNAQCQNGGFANPNDCSVCICPSGYGGTLCNERPPGCGETFTAGPTFTQFTSVLGDRSSKTKIDFDKCNYWIQAPPGKLVQVRLDGYQGYSIDGCIYAGVEVKSHPDQLRTGYR</sequence>
<keyword evidence="1" id="KW-1015">Disulfide bond</keyword>
<organism evidence="4 5">
    <name type="scientific">Ancylostoma duodenale</name>
    <dbReference type="NCBI Taxonomy" id="51022"/>
    <lineage>
        <taxon>Eukaryota</taxon>
        <taxon>Metazoa</taxon>
        <taxon>Ecdysozoa</taxon>
        <taxon>Nematoda</taxon>
        <taxon>Chromadorea</taxon>
        <taxon>Rhabditida</taxon>
        <taxon>Rhabditina</taxon>
        <taxon>Rhabditomorpha</taxon>
        <taxon>Strongyloidea</taxon>
        <taxon>Ancylostomatidae</taxon>
        <taxon>Ancylostomatinae</taxon>
        <taxon>Ancylostoma</taxon>
    </lineage>
</organism>
<feature type="domain" description="CUB" evidence="3">
    <location>
        <begin position="174"/>
        <end position="251"/>
    </location>
</feature>
<dbReference type="InterPro" id="IPR024079">
    <property type="entry name" value="MetalloPept_cat_dom_sf"/>
</dbReference>
<dbReference type="GO" id="GO:0006508">
    <property type="term" value="P:proteolysis"/>
    <property type="evidence" value="ECO:0007669"/>
    <property type="project" value="InterPro"/>
</dbReference>
<dbReference type="PANTHER" id="PTHR10127:SF793">
    <property type="entry name" value="ZINC METALLOPROTEINASE NAS-31"/>
    <property type="match status" value="1"/>
</dbReference>
<dbReference type="Gene3D" id="3.40.390.10">
    <property type="entry name" value="Collagenase (Catalytic Domain)"/>
    <property type="match status" value="1"/>
</dbReference>
<evidence type="ECO:0000256" key="1">
    <source>
        <dbReference type="ARBA" id="ARBA00023157"/>
    </source>
</evidence>
<name>A0A0C2G4E8_9BILA</name>
<reference evidence="4 5" key="1">
    <citation type="submission" date="2013-12" db="EMBL/GenBank/DDBJ databases">
        <title>Draft genome of the parsitic nematode Ancylostoma duodenale.</title>
        <authorList>
            <person name="Mitreva M."/>
        </authorList>
    </citation>
    <scope>NUCLEOTIDE SEQUENCE [LARGE SCALE GENOMIC DNA]</scope>
    <source>
        <strain evidence="4 5">Zhejiang</strain>
    </source>
</reference>
<evidence type="ECO:0000256" key="2">
    <source>
        <dbReference type="PROSITE-ProRule" id="PRU00059"/>
    </source>
</evidence>
<comment type="caution">
    <text evidence="2">Lacks conserved residue(s) required for the propagation of feature annotation.</text>
</comment>
<gene>
    <name evidence="4" type="ORF">ANCDUO_17989</name>
</gene>
<dbReference type="PROSITE" id="PS01180">
    <property type="entry name" value="CUB"/>
    <property type="match status" value="1"/>
</dbReference>
<protein>
    <submittedName>
        <fullName evidence="4">Astacin</fullName>
    </submittedName>
</protein>
<dbReference type="GO" id="GO:0004222">
    <property type="term" value="F:metalloendopeptidase activity"/>
    <property type="evidence" value="ECO:0007669"/>
    <property type="project" value="InterPro"/>
</dbReference>
<evidence type="ECO:0000313" key="5">
    <source>
        <dbReference type="Proteomes" id="UP000054047"/>
    </source>
</evidence>
<proteinExistence type="predicted"/>
<evidence type="ECO:0000259" key="3">
    <source>
        <dbReference type="PROSITE" id="PS01180"/>
    </source>
</evidence>
<dbReference type="EMBL" id="KN745064">
    <property type="protein sequence ID" value="KIH51916.1"/>
    <property type="molecule type" value="Genomic_DNA"/>
</dbReference>